<feature type="compositionally biased region" description="Gly residues" evidence="1">
    <location>
        <begin position="426"/>
        <end position="437"/>
    </location>
</feature>
<evidence type="ECO:0000313" key="4">
    <source>
        <dbReference type="Proteomes" id="UP000307440"/>
    </source>
</evidence>
<proteinExistence type="predicted"/>
<dbReference type="EMBL" id="ML210192">
    <property type="protein sequence ID" value="TFK24957.1"/>
    <property type="molecule type" value="Genomic_DNA"/>
</dbReference>
<gene>
    <name evidence="3" type="ORF">FA15DRAFT_687291</name>
</gene>
<dbReference type="Proteomes" id="UP000307440">
    <property type="component" value="Unassembled WGS sequence"/>
</dbReference>
<feature type="region of interest" description="Disordered" evidence="1">
    <location>
        <begin position="421"/>
        <end position="453"/>
    </location>
</feature>
<evidence type="ECO:0000256" key="1">
    <source>
        <dbReference type="SAM" id="MobiDB-lite"/>
    </source>
</evidence>
<accession>A0A5C3KX81</accession>
<dbReference type="PROSITE" id="PS50127">
    <property type="entry name" value="UBC_2"/>
    <property type="match status" value="1"/>
</dbReference>
<feature type="compositionally biased region" description="Low complexity" evidence="1">
    <location>
        <begin position="438"/>
        <end position="447"/>
    </location>
</feature>
<keyword evidence="4" id="KW-1185">Reference proteome</keyword>
<reference evidence="3 4" key="1">
    <citation type="journal article" date="2019" name="Nat. Ecol. Evol.">
        <title>Megaphylogeny resolves global patterns of mushroom evolution.</title>
        <authorList>
            <person name="Varga T."/>
            <person name="Krizsan K."/>
            <person name="Foldi C."/>
            <person name="Dima B."/>
            <person name="Sanchez-Garcia M."/>
            <person name="Sanchez-Ramirez S."/>
            <person name="Szollosi G.J."/>
            <person name="Szarkandi J.G."/>
            <person name="Papp V."/>
            <person name="Albert L."/>
            <person name="Andreopoulos W."/>
            <person name="Angelini C."/>
            <person name="Antonin V."/>
            <person name="Barry K.W."/>
            <person name="Bougher N.L."/>
            <person name="Buchanan P."/>
            <person name="Buyck B."/>
            <person name="Bense V."/>
            <person name="Catcheside P."/>
            <person name="Chovatia M."/>
            <person name="Cooper J."/>
            <person name="Damon W."/>
            <person name="Desjardin D."/>
            <person name="Finy P."/>
            <person name="Geml J."/>
            <person name="Haridas S."/>
            <person name="Hughes K."/>
            <person name="Justo A."/>
            <person name="Karasinski D."/>
            <person name="Kautmanova I."/>
            <person name="Kiss B."/>
            <person name="Kocsube S."/>
            <person name="Kotiranta H."/>
            <person name="LaButti K.M."/>
            <person name="Lechner B.E."/>
            <person name="Liimatainen K."/>
            <person name="Lipzen A."/>
            <person name="Lukacs Z."/>
            <person name="Mihaltcheva S."/>
            <person name="Morgado L.N."/>
            <person name="Niskanen T."/>
            <person name="Noordeloos M.E."/>
            <person name="Ohm R.A."/>
            <person name="Ortiz-Santana B."/>
            <person name="Ovrebo C."/>
            <person name="Racz N."/>
            <person name="Riley R."/>
            <person name="Savchenko A."/>
            <person name="Shiryaev A."/>
            <person name="Soop K."/>
            <person name="Spirin V."/>
            <person name="Szebenyi C."/>
            <person name="Tomsovsky M."/>
            <person name="Tulloss R.E."/>
            <person name="Uehling J."/>
            <person name="Grigoriev I.V."/>
            <person name="Vagvolgyi C."/>
            <person name="Papp T."/>
            <person name="Martin F.M."/>
            <person name="Miettinen O."/>
            <person name="Hibbett D.S."/>
            <person name="Nagy L.G."/>
        </authorList>
    </citation>
    <scope>NUCLEOTIDE SEQUENCE [LARGE SCALE GENOMIC DNA]</scope>
    <source>
        <strain evidence="3 4">CBS 121175</strain>
    </source>
</reference>
<dbReference type="InterPro" id="IPR000608">
    <property type="entry name" value="UBC"/>
</dbReference>
<feature type="region of interest" description="Disordered" evidence="1">
    <location>
        <begin position="161"/>
        <end position="184"/>
    </location>
</feature>
<dbReference type="SUPFAM" id="SSF54495">
    <property type="entry name" value="UBC-like"/>
    <property type="match status" value="1"/>
</dbReference>
<dbReference type="AlphaFoldDB" id="A0A5C3KX81"/>
<dbReference type="Pfam" id="PF00179">
    <property type="entry name" value="UQ_con"/>
    <property type="match status" value="1"/>
</dbReference>
<dbReference type="Gene3D" id="3.10.110.10">
    <property type="entry name" value="Ubiquitin Conjugating Enzyme"/>
    <property type="match status" value="1"/>
</dbReference>
<dbReference type="OrthoDB" id="109543at2759"/>
<protein>
    <recommendedName>
        <fullName evidence="2">UBC core domain-containing protein</fullName>
    </recommendedName>
</protein>
<sequence length="742" mass="83728">MSTNGSHRLLSRLHRDLTELLAQPYPGVSIFLNEENIREFCLVLTPPSGPWTGLNLHFDVILPDQWPTIPPQVSSSVYGIQHPNLFGEYICCDLLKRDSELQHGYTGGYTPALTLRGLFLQFLTFFSSTRVEQDYGGIIEIGDLHIVSYVQEQVLGERLDPDSSLHHHHHHHAPGHSQISSERLWNNDPAEPTVLSVYATSGSKITDEVKSSTPHPERVHKISRLNPRWQSTLDSICRWTCSRCPYGSMQLPHNSLSKVERGTGDAIVASLPYMNPPTICPLGQVDEDVLLELANAMPSESVITFGRAYPRFYDLISAHHVLLQRELRCFFLKTPLQEGILGVGVAFDHGPRSLSSDFDWLSLEAFSTHNVRKSVQKRQFEYFLPLAFNKYHFERAQPEIWKRLTEIDLIVKQVDRETKTRVQNGNGNGRGRGGFAGRGRVPPRAGQTDACVPPPGKAHQVVDVLYRMMNNIVVALMKSCDDALEASTRSSTKAGLLTASEKAIISYCHLMHLLICLCRTHPVVLQDAKARLQAFIKSPDNRTKAVEPDMGQLVVLMTLVLIMTPPNQANGPSWAIMNGPFLEEAITRNARWVLKDAPELEVMEEGASDYRLEVTFSKSKTSLRLLMFQSTFLDLFIKTYHQLGIKALDENYGFPTKELPEKMVEEIKDVYKVANWPDFFAKVRFGKGAAFTKETFTGMLRDAIQKSQKRGYHKPAPWGRLQDLGHVRKSLERARAEAKTRK</sequence>
<dbReference type="STRING" id="230819.A0A5C3KX81"/>
<evidence type="ECO:0000259" key="2">
    <source>
        <dbReference type="PROSITE" id="PS50127"/>
    </source>
</evidence>
<organism evidence="3 4">
    <name type="scientific">Coprinopsis marcescibilis</name>
    <name type="common">Agaric fungus</name>
    <name type="synonym">Psathyrella marcescibilis</name>
    <dbReference type="NCBI Taxonomy" id="230819"/>
    <lineage>
        <taxon>Eukaryota</taxon>
        <taxon>Fungi</taxon>
        <taxon>Dikarya</taxon>
        <taxon>Basidiomycota</taxon>
        <taxon>Agaricomycotina</taxon>
        <taxon>Agaricomycetes</taxon>
        <taxon>Agaricomycetidae</taxon>
        <taxon>Agaricales</taxon>
        <taxon>Agaricineae</taxon>
        <taxon>Psathyrellaceae</taxon>
        <taxon>Coprinopsis</taxon>
    </lineage>
</organism>
<feature type="domain" description="UBC core" evidence="2">
    <location>
        <begin position="8"/>
        <end position="168"/>
    </location>
</feature>
<evidence type="ECO:0000313" key="3">
    <source>
        <dbReference type="EMBL" id="TFK24957.1"/>
    </source>
</evidence>
<dbReference type="InterPro" id="IPR016135">
    <property type="entry name" value="UBQ-conjugating_enzyme/RWD"/>
</dbReference>
<name>A0A5C3KX81_COPMA</name>